<evidence type="ECO:0000313" key="3">
    <source>
        <dbReference type="Proteomes" id="UP000199207"/>
    </source>
</evidence>
<sequence length="164" mass="17794">MSGDQQGTWAERCGYVAFGLGVGHAAVSFYWGAGGDWLLDTVGGELERLARERGAGMVALVWGTGTLKLFAAVLGLAVVRRWGRGRWRRVVPALAWTASAVLVLYGGTLVVVQALVELGVIEAAPDVDWQALRWHLYLWDPWFLAWGLLLGAAVWGSARERGDS</sequence>
<feature type="transmembrane region" description="Helical" evidence="1">
    <location>
        <begin position="136"/>
        <end position="158"/>
    </location>
</feature>
<feature type="transmembrane region" description="Helical" evidence="1">
    <location>
        <begin position="91"/>
        <end position="116"/>
    </location>
</feature>
<reference evidence="2 3" key="1">
    <citation type="submission" date="2016-10" db="EMBL/GenBank/DDBJ databases">
        <authorList>
            <person name="de Groot N.N."/>
        </authorList>
    </citation>
    <scope>NUCLEOTIDE SEQUENCE [LARGE SCALE GENOMIC DNA]</scope>
    <source>
        <strain evidence="2 3">CGMCC 4.5739</strain>
    </source>
</reference>
<proteinExistence type="predicted"/>
<dbReference type="Pfam" id="PF13160">
    <property type="entry name" value="DUF3995"/>
    <property type="match status" value="1"/>
</dbReference>
<gene>
    <name evidence="2" type="ORF">SAMN05421773_12167</name>
</gene>
<name>A0A1I1TWT7_9ACTN</name>
<dbReference type="InterPro" id="IPR025058">
    <property type="entry name" value="DUF3995"/>
</dbReference>
<dbReference type="EMBL" id="FOLM01000021">
    <property type="protein sequence ID" value="SFD62835.1"/>
    <property type="molecule type" value="Genomic_DNA"/>
</dbReference>
<evidence type="ECO:0008006" key="4">
    <source>
        <dbReference type="Google" id="ProtNLM"/>
    </source>
</evidence>
<dbReference type="AlphaFoldDB" id="A0A1I1TWT7"/>
<keyword evidence="1" id="KW-1133">Transmembrane helix</keyword>
<keyword evidence="1" id="KW-0472">Membrane</keyword>
<feature type="transmembrane region" description="Helical" evidence="1">
    <location>
        <begin position="53"/>
        <end position="79"/>
    </location>
</feature>
<evidence type="ECO:0000313" key="2">
    <source>
        <dbReference type="EMBL" id="SFD62835.1"/>
    </source>
</evidence>
<keyword evidence="3" id="KW-1185">Reference proteome</keyword>
<dbReference type="STRING" id="910347.SAMN05421773_12167"/>
<evidence type="ECO:0000256" key="1">
    <source>
        <dbReference type="SAM" id="Phobius"/>
    </source>
</evidence>
<keyword evidence="1" id="KW-0812">Transmembrane</keyword>
<feature type="transmembrane region" description="Helical" evidence="1">
    <location>
        <begin position="12"/>
        <end position="33"/>
    </location>
</feature>
<accession>A0A1I1TWT7</accession>
<dbReference type="Proteomes" id="UP000199207">
    <property type="component" value="Unassembled WGS sequence"/>
</dbReference>
<protein>
    <recommendedName>
        <fullName evidence="4">DUF3995 domain-containing protein</fullName>
    </recommendedName>
</protein>
<organism evidence="2 3">
    <name type="scientific">Streptomyces aidingensis</name>
    <dbReference type="NCBI Taxonomy" id="910347"/>
    <lineage>
        <taxon>Bacteria</taxon>
        <taxon>Bacillati</taxon>
        <taxon>Actinomycetota</taxon>
        <taxon>Actinomycetes</taxon>
        <taxon>Kitasatosporales</taxon>
        <taxon>Streptomycetaceae</taxon>
        <taxon>Streptomyces</taxon>
    </lineage>
</organism>